<comment type="caution">
    <text evidence="1">The sequence shown here is derived from an EMBL/GenBank/DDBJ whole genome shotgun (WGS) entry which is preliminary data.</text>
</comment>
<evidence type="ECO:0000313" key="2">
    <source>
        <dbReference type="Proteomes" id="UP001056120"/>
    </source>
</evidence>
<reference evidence="1 2" key="2">
    <citation type="journal article" date="2022" name="Mol. Ecol. Resour.">
        <title>The genomes of chicory, endive, great burdock and yacon provide insights into Asteraceae paleo-polyploidization history and plant inulin production.</title>
        <authorList>
            <person name="Fan W."/>
            <person name="Wang S."/>
            <person name="Wang H."/>
            <person name="Wang A."/>
            <person name="Jiang F."/>
            <person name="Liu H."/>
            <person name="Zhao H."/>
            <person name="Xu D."/>
            <person name="Zhang Y."/>
        </authorList>
    </citation>
    <scope>NUCLEOTIDE SEQUENCE [LARGE SCALE GENOMIC DNA]</scope>
    <source>
        <strain evidence="2">cv. Yunnan</strain>
        <tissue evidence="1">Leaves</tissue>
    </source>
</reference>
<dbReference type="EMBL" id="CM042019">
    <property type="protein sequence ID" value="KAI3824634.1"/>
    <property type="molecule type" value="Genomic_DNA"/>
</dbReference>
<sequence>MAIKPSVTLSRLHLKNPHLTRLSVRSDFTDLTKVDRWIWGHRSSRSSSIVNLHPKKPKTRALSVPAGTFLARNGSHTHELACLKMVKNDPYSDMPDSLQIRAMILAYAPWVYFHPDEQYFPSSVLCFFQNRAELHQTGQILPVINDGDNLPNNGGPDDAFLDLPSDQPNKERVRRGFLSNAVAYIHVKPALGGTFTDLAVWLYYPFNGGGKFQLGPFTINLGKIGEHVSDWEHITLRIDNFRGTLKAVYLSQHSKGKWLAPGEFELMNGTRPVVYASLHGHAHYSTPSSHIHLAGNLDSSDVRMLYDEFPKMNSRKSPIVKGDNFIRFGLRDDAAKSNNVMDIASTYNVVCIDHKDFAMEPWLSYTGRWGPKIAYDFKEEVLKIANKLPHKVRKLFIKVLQKVPAELLGEQGPQGPKMKESWTGDERV</sequence>
<organism evidence="1 2">
    <name type="scientific">Smallanthus sonchifolius</name>
    <dbReference type="NCBI Taxonomy" id="185202"/>
    <lineage>
        <taxon>Eukaryota</taxon>
        <taxon>Viridiplantae</taxon>
        <taxon>Streptophyta</taxon>
        <taxon>Embryophyta</taxon>
        <taxon>Tracheophyta</taxon>
        <taxon>Spermatophyta</taxon>
        <taxon>Magnoliopsida</taxon>
        <taxon>eudicotyledons</taxon>
        <taxon>Gunneridae</taxon>
        <taxon>Pentapetalae</taxon>
        <taxon>asterids</taxon>
        <taxon>campanulids</taxon>
        <taxon>Asterales</taxon>
        <taxon>Asteraceae</taxon>
        <taxon>Asteroideae</taxon>
        <taxon>Heliantheae alliance</taxon>
        <taxon>Millerieae</taxon>
        <taxon>Smallanthus</taxon>
    </lineage>
</organism>
<accession>A0ACB9JX88</accession>
<proteinExistence type="predicted"/>
<protein>
    <submittedName>
        <fullName evidence="1">Uncharacterized protein</fullName>
    </submittedName>
</protein>
<name>A0ACB9JX88_9ASTR</name>
<evidence type="ECO:0000313" key="1">
    <source>
        <dbReference type="EMBL" id="KAI3824634.1"/>
    </source>
</evidence>
<reference evidence="2" key="1">
    <citation type="journal article" date="2022" name="Mol. Ecol. Resour.">
        <title>The genomes of chicory, endive, great burdock and yacon provide insights into Asteraceae palaeo-polyploidization history and plant inulin production.</title>
        <authorList>
            <person name="Fan W."/>
            <person name="Wang S."/>
            <person name="Wang H."/>
            <person name="Wang A."/>
            <person name="Jiang F."/>
            <person name="Liu H."/>
            <person name="Zhao H."/>
            <person name="Xu D."/>
            <person name="Zhang Y."/>
        </authorList>
    </citation>
    <scope>NUCLEOTIDE SEQUENCE [LARGE SCALE GENOMIC DNA]</scope>
    <source>
        <strain evidence="2">cv. Yunnan</strain>
    </source>
</reference>
<gene>
    <name evidence="1" type="ORF">L1987_06099</name>
</gene>
<dbReference type="Proteomes" id="UP001056120">
    <property type="component" value="Linkage Group LG02"/>
</dbReference>
<keyword evidence="2" id="KW-1185">Reference proteome</keyword>